<dbReference type="GO" id="GO:0003676">
    <property type="term" value="F:nucleic acid binding"/>
    <property type="evidence" value="ECO:0007669"/>
    <property type="project" value="InterPro"/>
</dbReference>
<organism evidence="1 2">
    <name type="scientific">Nephila pilipes</name>
    <name type="common">Giant wood spider</name>
    <name type="synonym">Nephila maculata</name>
    <dbReference type="NCBI Taxonomy" id="299642"/>
    <lineage>
        <taxon>Eukaryota</taxon>
        <taxon>Metazoa</taxon>
        <taxon>Ecdysozoa</taxon>
        <taxon>Arthropoda</taxon>
        <taxon>Chelicerata</taxon>
        <taxon>Arachnida</taxon>
        <taxon>Araneae</taxon>
        <taxon>Araneomorphae</taxon>
        <taxon>Entelegynae</taxon>
        <taxon>Araneoidea</taxon>
        <taxon>Nephilidae</taxon>
        <taxon>Nephila</taxon>
    </lineage>
</organism>
<dbReference type="OrthoDB" id="8031842at2759"/>
<evidence type="ECO:0000313" key="2">
    <source>
        <dbReference type="Proteomes" id="UP000887013"/>
    </source>
</evidence>
<keyword evidence="2" id="KW-1185">Reference proteome</keyword>
<name>A0A8X6NSM9_NEPPI</name>
<dbReference type="AlphaFoldDB" id="A0A8X6NSM9"/>
<protein>
    <recommendedName>
        <fullName evidence="3">Transposase</fullName>
    </recommendedName>
</protein>
<comment type="caution">
    <text evidence="1">The sequence shown here is derived from an EMBL/GenBank/DDBJ whole genome shotgun (WGS) entry which is preliminary data.</text>
</comment>
<accession>A0A8X6NSM9</accession>
<sequence>MHSQSVTVWRGFWAGDVNGPYFFKNEDAQSVNVTVTRYRDMITQIFLPKLDDSDVDDTRFQQDGATCHTAHETIQLLHEIFPARVHVW</sequence>
<reference evidence="1" key="1">
    <citation type="submission" date="2020-08" db="EMBL/GenBank/DDBJ databases">
        <title>Multicomponent nature underlies the extraordinary mechanical properties of spider dragline silk.</title>
        <authorList>
            <person name="Kono N."/>
            <person name="Nakamura H."/>
            <person name="Mori M."/>
            <person name="Yoshida Y."/>
            <person name="Ohtoshi R."/>
            <person name="Malay A.D."/>
            <person name="Moran D.A.P."/>
            <person name="Tomita M."/>
            <person name="Numata K."/>
            <person name="Arakawa K."/>
        </authorList>
    </citation>
    <scope>NUCLEOTIDE SEQUENCE</scope>
</reference>
<dbReference type="Gene3D" id="3.30.420.10">
    <property type="entry name" value="Ribonuclease H-like superfamily/Ribonuclease H"/>
    <property type="match status" value="1"/>
</dbReference>
<dbReference type="InterPro" id="IPR036397">
    <property type="entry name" value="RNaseH_sf"/>
</dbReference>
<dbReference type="Proteomes" id="UP000887013">
    <property type="component" value="Unassembled WGS sequence"/>
</dbReference>
<gene>
    <name evidence="1" type="primary">EAI_06736</name>
    <name evidence="1" type="ORF">NPIL_536991</name>
</gene>
<proteinExistence type="predicted"/>
<dbReference type="EMBL" id="BMAW01012448">
    <property type="protein sequence ID" value="GFT28693.1"/>
    <property type="molecule type" value="Genomic_DNA"/>
</dbReference>
<evidence type="ECO:0008006" key="3">
    <source>
        <dbReference type="Google" id="ProtNLM"/>
    </source>
</evidence>
<evidence type="ECO:0000313" key="1">
    <source>
        <dbReference type="EMBL" id="GFT28693.1"/>
    </source>
</evidence>